<evidence type="ECO:0000256" key="3">
    <source>
        <dbReference type="ARBA" id="ARBA00022692"/>
    </source>
</evidence>
<organism evidence="7 8">
    <name type="scientific">Taenia crassiceps</name>
    <dbReference type="NCBI Taxonomy" id="6207"/>
    <lineage>
        <taxon>Eukaryota</taxon>
        <taxon>Metazoa</taxon>
        <taxon>Spiralia</taxon>
        <taxon>Lophotrochozoa</taxon>
        <taxon>Platyhelminthes</taxon>
        <taxon>Cestoda</taxon>
        <taxon>Eucestoda</taxon>
        <taxon>Cyclophyllidea</taxon>
        <taxon>Taeniidae</taxon>
        <taxon>Taenia</taxon>
    </lineage>
</organism>
<gene>
    <name evidence="7" type="ORF">TcWFU_004413</name>
</gene>
<sequence>MKQPLIELFVKASTVDAGDKGACPYSQKWFMVFYLFVERHLINLRVIPVSMANPPDEYSRLDMNKQLPAIAFYSNPSDDSNVRQTPDFVYTGDDELEEFLSLRYSSEMNVDAEEQWVGADLLRSLNHFLRTGSYQQLLANLTAVNDHLQNKKTKFLEGNYFTYSDCALASKLHHVRVAAPFFRGLGIPDNLTYLWSYLKAVYATRVFDTTCPLDRDILLHSLEKVDFVSLEARKEAHHEIIILPQENKSTFIPSENPKAAAQVPHLVCSGISLVVHSMMPTMEYDRVAPVRLSRLFTAEE</sequence>
<feature type="domain" description="CLIC N-terminal" evidence="6">
    <location>
        <begin position="4"/>
        <end position="81"/>
    </location>
</feature>
<evidence type="ECO:0000256" key="5">
    <source>
        <dbReference type="ARBA" id="ARBA00023136"/>
    </source>
</evidence>
<evidence type="ECO:0000256" key="1">
    <source>
        <dbReference type="ARBA" id="ARBA00004167"/>
    </source>
</evidence>
<dbReference type="Gene3D" id="3.40.30.10">
    <property type="entry name" value="Glutaredoxin"/>
    <property type="match status" value="1"/>
</dbReference>
<dbReference type="PANTHER" id="PTHR43920:SF5">
    <property type="entry name" value="CHLORIDE INTRACELLULAR CHANNEL CLIC"/>
    <property type="match status" value="1"/>
</dbReference>
<evidence type="ECO:0000313" key="8">
    <source>
        <dbReference type="Proteomes" id="UP001651158"/>
    </source>
</evidence>
<accession>A0ABR4QGT9</accession>
<comment type="caution">
    <text evidence="7">The sequence shown here is derived from an EMBL/GenBank/DDBJ whole genome shotgun (WGS) entry which is preliminary data.</text>
</comment>
<dbReference type="Proteomes" id="UP001651158">
    <property type="component" value="Unassembled WGS sequence"/>
</dbReference>
<dbReference type="EMBL" id="JAKROA010000003">
    <property type="protein sequence ID" value="KAL5108846.1"/>
    <property type="molecule type" value="Genomic_DNA"/>
</dbReference>
<comment type="subcellular location">
    <subcellularLocation>
        <location evidence="1">Membrane</location>
        <topology evidence="1">Single-pass membrane protein</topology>
    </subcellularLocation>
</comment>
<evidence type="ECO:0000259" key="6">
    <source>
        <dbReference type="Pfam" id="PF22441"/>
    </source>
</evidence>
<dbReference type="SUPFAM" id="SSF47616">
    <property type="entry name" value="GST C-terminal domain-like"/>
    <property type="match status" value="1"/>
</dbReference>
<dbReference type="PANTHER" id="PTHR43920">
    <property type="entry name" value="CHLORIDE INTRACELLULAR CHANNEL, ISOFORM A"/>
    <property type="match status" value="1"/>
</dbReference>
<dbReference type="Pfam" id="PF22441">
    <property type="entry name" value="CLIC-like_N"/>
    <property type="match status" value="1"/>
</dbReference>
<evidence type="ECO:0000313" key="7">
    <source>
        <dbReference type="EMBL" id="KAL5108846.1"/>
    </source>
</evidence>
<evidence type="ECO:0000256" key="4">
    <source>
        <dbReference type="ARBA" id="ARBA00022989"/>
    </source>
</evidence>
<comment type="similarity">
    <text evidence="2">Belongs to the chloride channel CLIC family.</text>
</comment>
<dbReference type="InterPro" id="IPR053823">
    <property type="entry name" value="CLIC_N"/>
</dbReference>
<reference evidence="7 8" key="1">
    <citation type="journal article" date="2022" name="Front. Cell. Infect. Microbiol.">
        <title>The Genomes of Two Strains of Taenia crassiceps the Animal Model for the Study of Human Cysticercosis.</title>
        <authorList>
            <person name="Bobes R.J."/>
            <person name="Estrada K."/>
            <person name="Rios-Valencia D.G."/>
            <person name="Calderon-Gallegos A."/>
            <person name="de la Torre P."/>
            <person name="Carrero J.C."/>
            <person name="Sanchez-Flores A."/>
            <person name="Laclette J.P."/>
        </authorList>
    </citation>
    <scope>NUCLEOTIDE SEQUENCE [LARGE SCALE GENOMIC DNA]</scope>
    <source>
        <strain evidence="7">WFUcys</strain>
    </source>
</reference>
<dbReference type="InterPro" id="IPR036282">
    <property type="entry name" value="Glutathione-S-Trfase_C_sf"/>
</dbReference>
<dbReference type="Gene3D" id="1.20.1050.10">
    <property type="match status" value="1"/>
</dbReference>
<proteinExistence type="inferred from homology"/>
<keyword evidence="5" id="KW-0472">Membrane</keyword>
<name>A0ABR4QGT9_9CEST</name>
<keyword evidence="8" id="KW-1185">Reference proteome</keyword>
<evidence type="ECO:0000256" key="2">
    <source>
        <dbReference type="ARBA" id="ARBA00007655"/>
    </source>
</evidence>
<keyword evidence="4" id="KW-1133">Transmembrane helix</keyword>
<protein>
    <submittedName>
        <fullName evidence="7">Chloride intracellular channel exc-4</fullName>
    </submittedName>
</protein>
<keyword evidence="3" id="KW-0812">Transmembrane</keyword>